<organism evidence="3 4">
    <name type="scientific">Mariniblastus fucicola</name>
    <dbReference type="NCBI Taxonomy" id="980251"/>
    <lineage>
        <taxon>Bacteria</taxon>
        <taxon>Pseudomonadati</taxon>
        <taxon>Planctomycetota</taxon>
        <taxon>Planctomycetia</taxon>
        <taxon>Pirellulales</taxon>
        <taxon>Pirellulaceae</taxon>
        <taxon>Mariniblastus</taxon>
    </lineage>
</organism>
<dbReference type="Gene3D" id="1.10.287.470">
    <property type="entry name" value="Helix hairpin bin"/>
    <property type="match status" value="1"/>
</dbReference>
<dbReference type="PANTHER" id="PTHR30097">
    <property type="entry name" value="CATION EFFLUX SYSTEM PROTEIN CUSB"/>
    <property type="match status" value="1"/>
</dbReference>
<keyword evidence="1" id="KW-0813">Transport</keyword>
<dbReference type="GO" id="GO:0030313">
    <property type="term" value="C:cell envelope"/>
    <property type="evidence" value="ECO:0007669"/>
    <property type="project" value="TreeGrafter"/>
</dbReference>
<dbReference type="STRING" id="980251.GCA_001642875_01065"/>
<dbReference type="Proteomes" id="UP000322214">
    <property type="component" value="Chromosome"/>
</dbReference>
<keyword evidence="2" id="KW-0175">Coiled coil</keyword>
<proteinExistence type="predicted"/>
<feature type="coiled-coil region" evidence="2">
    <location>
        <begin position="476"/>
        <end position="503"/>
    </location>
</feature>
<dbReference type="GO" id="GO:0015679">
    <property type="term" value="P:plasma membrane copper ion transport"/>
    <property type="evidence" value="ECO:0007669"/>
    <property type="project" value="TreeGrafter"/>
</dbReference>
<protein>
    <submittedName>
        <fullName evidence="3">HlyD family secretion protein</fullName>
    </submittedName>
</protein>
<dbReference type="SUPFAM" id="SSF111369">
    <property type="entry name" value="HlyD-like secretion proteins"/>
    <property type="match status" value="1"/>
</dbReference>
<dbReference type="InterPro" id="IPR029016">
    <property type="entry name" value="GAF-like_dom_sf"/>
</dbReference>
<name>A0A5B9PQI9_9BACT</name>
<dbReference type="AlphaFoldDB" id="A0A5B9PQI9"/>
<dbReference type="InterPro" id="IPR051909">
    <property type="entry name" value="MFP_Cation_Efflux"/>
</dbReference>
<evidence type="ECO:0000256" key="1">
    <source>
        <dbReference type="ARBA" id="ARBA00022448"/>
    </source>
</evidence>
<dbReference type="PANTHER" id="PTHR30097:SF4">
    <property type="entry name" value="SLR6042 PROTEIN"/>
    <property type="match status" value="1"/>
</dbReference>
<accession>A0A5B9PQI9</accession>
<dbReference type="Gene3D" id="3.30.450.40">
    <property type="match status" value="1"/>
</dbReference>
<dbReference type="GO" id="GO:0060003">
    <property type="term" value="P:copper ion export"/>
    <property type="evidence" value="ECO:0007669"/>
    <property type="project" value="TreeGrafter"/>
</dbReference>
<reference evidence="3 4" key="1">
    <citation type="submission" date="2019-08" db="EMBL/GenBank/DDBJ databases">
        <title>Deep-cultivation of Planctomycetes and their phenomic and genomic characterization uncovers novel biology.</title>
        <authorList>
            <person name="Wiegand S."/>
            <person name="Jogler M."/>
            <person name="Boedeker C."/>
            <person name="Pinto D."/>
            <person name="Vollmers J."/>
            <person name="Rivas-Marin E."/>
            <person name="Kohn T."/>
            <person name="Peeters S.H."/>
            <person name="Heuer A."/>
            <person name="Rast P."/>
            <person name="Oberbeckmann S."/>
            <person name="Bunk B."/>
            <person name="Jeske O."/>
            <person name="Meyerdierks A."/>
            <person name="Storesund J.E."/>
            <person name="Kallscheuer N."/>
            <person name="Luecker S."/>
            <person name="Lage O.M."/>
            <person name="Pohl T."/>
            <person name="Merkel B.J."/>
            <person name="Hornburger P."/>
            <person name="Mueller R.-W."/>
            <person name="Bruemmer F."/>
            <person name="Labrenz M."/>
            <person name="Spormann A.M."/>
            <person name="Op den Camp H."/>
            <person name="Overmann J."/>
            <person name="Amann R."/>
            <person name="Jetten M.S.M."/>
            <person name="Mascher T."/>
            <person name="Medema M.H."/>
            <person name="Devos D.P."/>
            <person name="Kaster A.-K."/>
            <person name="Ovreas L."/>
            <person name="Rohde M."/>
            <person name="Galperin M.Y."/>
            <person name="Jogler C."/>
        </authorList>
    </citation>
    <scope>NUCLEOTIDE SEQUENCE [LARGE SCALE GENOMIC DNA]</scope>
    <source>
        <strain evidence="3 4">FC18</strain>
    </source>
</reference>
<dbReference type="EMBL" id="CP042912">
    <property type="protein sequence ID" value="QEG24583.1"/>
    <property type="molecule type" value="Genomic_DNA"/>
</dbReference>
<dbReference type="OrthoDB" id="248877at2"/>
<evidence type="ECO:0000256" key="2">
    <source>
        <dbReference type="SAM" id="Coils"/>
    </source>
</evidence>
<sequence>MSTQTESQNADRIKEEVRQVIRRLTELSQTSEDFDQFCDEVLGKLVEITGAHGALFWQITNKGVPRLTHHSGQAPHDEAREVLNPENEQHNRAILDVVRQKMPVGIMSEAFTGKANPDASSADSDTAEASQVTSPFLMLFSPVLNRQKDAVGAVELIQRGDISPQAQEGYLRFLTQIAALFQRWHERQENTTVAKRSEKWTEKMEFISEVHRSIDFKETAYAIANEARRVLGADRVSVGRWNGKNCKILAISSQDRFDNRANVVRKLGNVATASVGADSTFWVTGGTEAIAPEVAKKINDYLDESHSRTLAVIPLAIRPDDVPDLEMTKRNKKVRKLGAIVLEYFDDDVTEEAIHDDCQLVVEQSQLALENARKHGEIFLQPILKKLGWLQQTLFGDHLKKTLTGLAALALLTLAMIFLPWELKMKVDGVLHPETRRHVYSTSKGIIEEVNFEDGDEVQKDALLLKMVDYDRKQQMDARQTELKRIRAQADEAYRQMAAARSDTQQQARLQAELSAYKAQEAQTIEMIENDQRVMNEVLEVRAPIDGTIVTWNPQQRLKGLVVEPNQTLVTLSELDGQWQLEVNIPHNKVGYVDRALKDARDDDDRNNDAIVAEFALSTNPSKTYRGELQRVSIRPHTDESGIQKYRGIIKVEPDGLNLKELRHGAGATVKIHCGKVPLYKACFHQIIDWWQTNVWWF</sequence>
<dbReference type="RefSeq" id="WP_075083851.1">
    <property type="nucleotide sequence ID" value="NZ_CP042912.1"/>
</dbReference>
<dbReference type="Gene3D" id="2.40.30.170">
    <property type="match status" value="1"/>
</dbReference>
<gene>
    <name evidence="3" type="ORF">MFFC18_45040</name>
</gene>
<dbReference type="Gene3D" id="2.40.50.100">
    <property type="match status" value="1"/>
</dbReference>
<dbReference type="KEGG" id="mff:MFFC18_45040"/>
<evidence type="ECO:0000313" key="4">
    <source>
        <dbReference type="Proteomes" id="UP000322214"/>
    </source>
</evidence>
<keyword evidence="4" id="KW-1185">Reference proteome</keyword>
<evidence type="ECO:0000313" key="3">
    <source>
        <dbReference type="EMBL" id="QEG24583.1"/>
    </source>
</evidence>